<dbReference type="HAMAP" id="MF_01874">
    <property type="entry name" value="UPF0756"/>
    <property type="match status" value="1"/>
</dbReference>
<keyword evidence="1 5" id="KW-1003">Cell membrane</keyword>
<evidence type="ECO:0000256" key="5">
    <source>
        <dbReference type="HAMAP-Rule" id="MF_01874"/>
    </source>
</evidence>
<comment type="caution">
    <text evidence="5">Lacks conserved residue(s) required for the propagation of feature annotation.</text>
</comment>
<comment type="subcellular location">
    <subcellularLocation>
        <location evidence="5">Cell membrane</location>
        <topology evidence="5">Multi-pass membrane protein</topology>
    </subcellularLocation>
</comment>
<feature type="transmembrane region" description="Helical" evidence="5">
    <location>
        <begin position="119"/>
        <end position="147"/>
    </location>
</feature>
<evidence type="ECO:0000256" key="2">
    <source>
        <dbReference type="ARBA" id="ARBA00022692"/>
    </source>
</evidence>
<accession>A0ABU9YWY9</accession>
<evidence type="ECO:0000313" key="6">
    <source>
        <dbReference type="EMBL" id="MEN3068268.1"/>
    </source>
</evidence>
<keyword evidence="4 5" id="KW-0472">Membrane</keyword>
<dbReference type="PANTHER" id="PTHR38452:SF1">
    <property type="entry name" value="UPF0756 MEMBRANE PROTEIN YEAL"/>
    <property type="match status" value="1"/>
</dbReference>
<keyword evidence="3 5" id="KW-1133">Transmembrane helix</keyword>
<dbReference type="PANTHER" id="PTHR38452">
    <property type="entry name" value="UPF0756 MEMBRANE PROTEIN YEAL"/>
    <property type="match status" value="1"/>
</dbReference>
<dbReference type="Proteomes" id="UP001410394">
    <property type="component" value="Unassembled WGS sequence"/>
</dbReference>
<evidence type="ECO:0000256" key="1">
    <source>
        <dbReference type="ARBA" id="ARBA00022475"/>
    </source>
</evidence>
<dbReference type="EMBL" id="JBDIVE010000003">
    <property type="protein sequence ID" value="MEN3068268.1"/>
    <property type="molecule type" value="Genomic_DNA"/>
</dbReference>
<gene>
    <name evidence="6" type="ORF">ABDB84_07235</name>
</gene>
<protein>
    <recommendedName>
        <fullName evidence="5">UPF0756 membrane protein ABDB84_07235</fullName>
    </recommendedName>
</protein>
<sequence>MSFENLPILLILILAVVGNNVSVAIAAAALLLLKLLGLSSWLGVVETRGINIGVIILTAAVLAPLAAGKIELAALGDTFKTPAGLIAVVVGLGVAWVAGRGVPFMQASPQLVTAVMVGTLIGVCFFKGLAVGPLIAGGMVALIVGVLRV</sequence>
<dbReference type="InterPro" id="IPR007382">
    <property type="entry name" value="UPF0756_TM"/>
</dbReference>
<organism evidence="6 7">
    <name type="scientific">Uliginosibacterium sediminicola</name>
    <dbReference type="NCBI Taxonomy" id="2024550"/>
    <lineage>
        <taxon>Bacteria</taxon>
        <taxon>Pseudomonadati</taxon>
        <taxon>Pseudomonadota</taxon>
        <taxon>Betaproteobacteria</taxon>
        <taxon>Rhodocyclales</taxon>
        <taxon>Zoogloeaceae</taxon>
        <taxon>Uliginosibacterium</taxon>
    </lineage>
</organism>
<reference evidence="6 7" key="1">
    <citation type="journal article" date="2018" name="Int. J. Syst. Evol. Microbiol.">
        <title>Uliginosibacterium sediminicola sp. nov., isolated from freshwater sediment.</title>
        <authorList>
            <person name="Hwang W.M."/>
            <person name="Kim S.M."/>
            <person name="Kang K."/>
            <person name="Ahn T.Y."/>
        </authorList>
    </citation>
    <scope>NUCLEOTIDE SEQUENCE [LARGE SCALE GENOMIC DNA]</scope>
    <source>
        <strain evidence="6 7">M1-21</strain>
    </source>
</reference>
<evidence type="ECO:0000256" key="4">
    <source>
        <dbReference type="ARBA" id="ARBA00023136"/>
    </source>
</evidence>
<keyword evidence="2 5" id="KW-0812">Transmembrane</keyword>
<name>A0ABU9YWY9_9RHOO</name>
<dbReference type="RefSeq" id="WP_345919038.1">
    <property type="nucleotide sequence ID" value="NZ_JBDIVE010000003.1"/>
</dbReference>
<dbReference type="Pfam" id="PF04284">
    <property type="entry name" value="DUF441"/>
    <property type="match status" value="1"/>
</dbReference>
<evidence type="ECO:0000256" key="3">
    <source>
        <dbReference type="ARBA" id="ARBA00022989"/>
    </source>
</evidence>
<comment type="caution">
    <text evidence="6">The sequence shown here is derived from an EMBL/GenBank/DDBJ whole genome shotgun (WGS) entry which is preliminary data.</text>
</comment>
<feature type="transmembrane region" description="Helical" evidence="5">
    <location>
        <begin position="50"/>
        <end position="67"/>
    </location>
</feature>
<comment type="similarity">
    <text evidence="5">Belongs to the UPF0756 family.</text>
</comment>
<feature type="transmembrane region" description="Helical" evidence="5">
    <location>
        <begin position="79"/>
        <end position="99"/>
    </location>
</feature>
<evidence type="ECO:0000313" key="7">
    <source>
        <dbReference type="Proteomes" id="UP001410394"/>
    </source>
</evidence>
<proteinExistence type="inferred from homology"/>
<keyword evidence="7" id="KW-1185">Reference proteome</keyword>